<protein>
    <submittedName>
        <fullName evidence="3">Uncharacterized protein</fullName>
    </submittedName>
</protein>
<dbReference type="AlphaFoldDB" id="X1VZQ1"/>
<feature type="non-terminal residue" evidence="3">
    <location>
        <position position="1"/>
    </location>
</feature>
<gene>
    <name evidence="3" type="ORF">S12H4_58356</name>
</gene>
<dbReference type="GO" id="GO:0003824">
    <property type="term" value="F:catalytic activity"/>
    <property type="evidence" value="ECO:0007669"/>
    <property type="project" value="InterPro"/>
</dbReference>
<keyword evidence="2" id="KW-0274">FAD</keyword>
<dbReference type="InterPro" id="IPR016171">
    <property type="entry name" value="Vanillyl_alc_oxidase_C-sub2"/>
</dbReference>
<sequence>LLIDGNNVEITCGFTSFGSYFDGEIHEILKELDLKLWKSLLERVTKSGVQWYMMGDFMSRLMVDIGAYTPEYYNFMKSIKKVLDPKSILSRGKFNFWGD</sequence>
<dbReference type="GO" id="GO:0050660">
    <property type="term" value="F:flavin adenine dinucleotide binding"/>
    <property type="evidence" value="ECO:0007669"/>
    <property type="project" value="InterPro"/>
</dbReference>
<accession>X1VZQ1</accession>
<keyword evidence="1" id="KW-0285">Flavoprotein</keyword>
<dbReference type="SUPFAM" id="SSF55103">
    <property type="entry name" value="FAD-linked oxidases, C-terminal domain"/>
    <property type="match status" value="1"/>
</dbReference>
<evidence type="ECO:0000256" key="1">
    <source>
        <dbReference type="ARBA" id="ARBA00022630"/>
    </source>
</evidence>
<reference evidence="3" key="1">
    <citation type="journal article" date="2014" name="Front. Microbiol.">
        <title>High frequency of phylogenetically diverse reductive dehalogenase-homologous genes in deep subseafloor sedimentary metagenomes.</title>
        <authorList>
            <person name="Kawai M."/>
            <person name="Futagami T."/>
            <person name="Toyoda A."/>
            <person name="Takaki Y."/>
            <person name="Nishi S."/>
            <person name="Hori S."/>
            <person name="Arai W."/>
            <person name="Tsubouchi T."/>
            <person name="Morono Y."/>
            <person name="Uchiyama I."/>
            <person name="Ito T."/>
            <person name="Fujiyama A."/>
            <person name="Inagaki F."/>
            <person name="Takami H."/>
        </authorList>
    </citation>
    <scope>NUCLEOTIDE SEQUENCE</scope>
    <source>
        <strain evidence="3">Expedition CK06-06</strain>
    </source>
</reference>
<dbReference type="InterPro" id="IPR016164">
    <property type="entry name" value="FAD-linked_Oxase-like_C"/>
</dbReference>
<comment type="caution">
    <text evidence="3">The sequence shown here is derived from an EMBL/GenBank/DDBJ whole genome shotgun (WGS) entry which is preliminary data.</text>
</comment>
<dbReference type="EMBL" id="BARW01037883">
    <property type="protein sequence ID" value="GAJ18845.1"/>
    <property type="molecule type" value="Genomic_DNA"/>
</dbReference>
<dbReference type="Gene3D" id="1.10.45.10">
    <property type="entry name" value="Vanillyl-alcohol Oxidase, Chain A, domain 4"/>
    <property type="match status" value="1"/>
</dbReference>
<evidence type="ECO:0000256" key="2">
    <source>
        <dbReference type="ARBA" id="ARBA00022827"/>
    </source>
</evidence>
<proteinExistence type="predicted"/>
<organism evidence="3">
    <name type="scientific">marine sediment metagenome</name>
    <dbReference type="NCBI Taxonomy" id="412755"/>
    <lineage>
        <taxon>unclassified sequences</taxon>
        <taxon>metagenomes</taxon>
        <taxon>ecological metagenomes</taxon>
    </lineage>
</organism>
<name>X1VZQ1_9ZZZZ</name>
<evidence type="ECO:0000313" key="3">
    <source>
        <dbReference type="EMBL" id="GAJ18845.1"/>
    </source>
</evidence>